<dbReference type="AlphaFoldDB" id="A0A370FFK8"/>
<dbReference type="Pfam" id="PF11225">
    <property type="entry name" value="DUF3024"/>
    <property type="match status" value="1"/>
</dbReference>
<accession>A0A370FFK8</accession>
<keyword evidence="2" id="KW-1185">Reference proteome</keyword>
<evidence type="ECO:0000313" key="1">
    <source>
        <dbReference type="EMBL" id="RDI23481.1"/>
    </source>
</evidence>
<dbReference type="InterPro" id="IPR021388">
    <property type="entry name" value="DUF3024"/>
</dbReference>
<proteinExistence type="predicted"/>
<sequence length="130" mass="14092">MACSLPMPESPTPPRGGVADFLLHRLERALRERARYRYVRPSVLPDGPGYRIESPCCSRNVDANGGVIDIARLQPAADAAALALAHKGQALWQLQARDHAAGCWAEPGPAAPLPDLLAQLCADTERVYWP</sequence>
<protein>
    <submittedName>
        <fullName evidence="1">Uncharacterized protein</fullName>
    </submittedName>
</protein>
<organism evidence="1 2">
    <name type="scientific">Pseudacidovorax intermedius</name>
    <dbReference type="NCBI Taxonomy" id="433924"/>
    <lineage>
        <taxon>Bacteria</taxon>
        <taxon>Pseudomonadati</taxon>
        <taxon>Pseudomonadota</taxon>
        <taxon>Betaproteobacteria</taxon>
        <taxon>Burkholderiales</taxon>
        <taxon>Comamonadaceae</taxon>
        <taxon>Pseudacidovorax</taxon>
    </lineage>
</organism>
<gene>
    <name evidence="1" type="ORF">DFR41_106187</name>
</gene>
<dbReference type="EMBL" id="QQAV01000006">
    <property type="protein sequence ID" value="RDI23481.1"/>
    <property type="molecule type" value="Genomic_DNA"/>
</dbReference>
<dbReference type="Proteomes" id="UP000255265">
    <property type="component" value="Unassembled WGS sequence"/>
</dbReference>
<name>A0A370FFK8_9BURK</name>
<reference evidence="1 2" key="1">
    <citation type="submission" date="2018-07" db="EMBL/GenBank/DDBJ databases">
        <title>Genomic Encyclopedia of Type Strains, Phase IV (KMG-IV): sequencing the most valuable type-strain genomes for metagenomic binning, comparative biology and taxonomic classification.</title>
        <authorList>
            <person name="Goeker M."/>
        </authorList>
    </citation>
    <scope>NUCLEOTIDE SEQUENCE [LARGE SCALE GENOMIC DNA]</scope>
    <source>
        <strain evidence="1 2">DSM 21352</strain>
    </source>
</reference>
<comment type="caution">
    <text evidence="1">The sequence shown here is derived from an EMBL/GenBank/DDBJ whole genome shotgun (WGS) entry which is preliminary data.</text>
</comment>
<evidence type="ECO:0000313" key="2">
    <source>
        <dbReference type="Proteomes" id="UP000255265"/>
    </source>
</evidence>